<dbReference type="PANTHER" id="PTHR10057">
    <property type="entry name" value="PERIPHERAL-TYPE BENZODIAZEPINE RECEPTOR"/>
    <property type="match status" value="1"/>
</dbReference>
<evidence type="ECO:0000256" key="4">
    <source>
        <dbReference type="ARBA" id="ARBA00022989"/>
    </source>
</evidence>
<evidence type="ECO:0000256" key="1">
    <source>
        <dbReference type="ARBA" id="ARBA00004141"/>
    </source>
</evidence>
<feature type="transmembrane region" description="Helical" evidence="6">
    <location>
        <begin position="15"/>
        <end position="34"/>
    </location>
</feature>
<dbReference type="GO" id="GO:0016020">
    <property type="term" value="C:membrane"/>
    <property type="evidence" value="ECO:0007669"/>
    <property type="project" value="UniProtKB-SubCell"/>
</dbReference>
<keyword evidence="3 6" id="KW-0812">Transmembrane</keyword>
<feature type="transmembrane region" description="Helical" evidence="6">
    <location>
        <begin position="111"/>
        <end position="130"/>
    </location>
</feature>
<keyword evidence="5 6" id="KW-0472">Membrane</keyword>
<comment type="caution">
    <text evidence="7">The sequence shown here is derived from an EMBL/GenBank/DDBJ whole genome shotgun (WGS) entry which is preliminary data.</text>
</comment>
<keyword evidence="4 6" id="KW-1133">Transmembrane helix</keyword>
<dbReference type="AlphaFoldDB" id="A0A3A1QNA3"/>
<evidence type="ECO:0000313" key="8">
    <source>
        <dbReference type="Proteomes" id="UP000265801"/>
    </source>
</evidence>
<comment type="similarity">
    <text evidence="2">Belongs to the TspO/BZRP family.</text>
</comment>
<dbReference type="RefSeq" id="WP_119549510.1">
    <property type="nucleotide sequence ID" value="NZ_QXIR01000048.1"/>
</dbReference>
<dbReference type="Pfam" id="PF03073">
    <property type="entry name" value="TspO_MBR"/>
    <property type="match status" value="1"/>
</dbReference>
<evidence type="ECO:0000256" key="6">
    <source>
        <dbReference type="SAM" id="Phobius"/>
    </source>
</evidence>
<gene>
    <name evidence="7" type="ORF">D3H55_22225</name>
</gene>
<keyword evidence="8" id="KW-1185">Reference proteome</keyword>
<dbReference type="Proteomes" id="UP000265801">
    <property type="component" value="Unassembled WGS sequence"/>
</dbReference>
<dbReference type="InterPro" id="IPR004307">
    <property type="entry name" value="TspO_MBR"/>
</dbReference>
<evidence type="ECO:0000256" key="2">
    <source>
        <dbReference type="ARBA" id="ARBA00007524"/>
    </source>
</evidence>
<sequence>MTVFEVNGKVEKAKLASDLLIPVVGGMVTGFLATKNAKSIYRNLKKPKGSPPSWVFPAVWTSLYSLMGLANYRVSMKQKPSVADNILYDIQLGLNFLWSFLFFRWGLRGTAFTEICVLLTMITLTTYRFYQEDKKAGAMMVPYILWVSYALRLNYSTWQLNKS</sequence>
<proteinExistence type="inferred from homology"/>
<reference evidence="7 8" key="1">
    <citation type="submission" date="2018-09" db="EMBL/GenBank/DDBJ databases">
        <title>Bacillus saliacetes sp. nov., isolated from Thai shrimp paste (Ka-pi).</title>
        <authorList>
            <person name="Daroonpunt R."/>
            <person name="Tanasupawat S."/>
            <person name="Yiamsombut S."/>
        </authorList>
    </citation>
    <scope>NUCLEOTIDE SEQUENCE [LARGE SCALE GENOMIC DNA]</scope>
    <source>
        <strain evidence="7 8">SKP7-4</strain>
    </source>
</reference>
<dbReference type="PIRSF" id="PIRSF005859">
    <property type="entry name" value="PBR"/>
    <property type="match status" value="1"/>
</dbReference>
<dbReference type="InterPro" id="IPR038330">
    <property type="entry name" value="TspO/MBR-related_sf"/>
</dbReference>
<comment type="subcellular location">
    <subcellularLocation>
        <location evidence="1">Membrane</location>
        <topology evidence="1">Multi-pass membrane protein</topology>
    </subcellularLocation>
</comment>
<evidence type="ECO:0000256" key="3">
    <source>
        <dbReference type="ARBA" id="ARBA00022692"/>
    </source>
</evidence>
<feature type="transmembrane region" description="Helical" evidence="6">
    <location>
        <begin position="86"/>
        <end position="105"/>
    </location>
</feature>
<evidence type="ECO:0000256" key="5">
    <source>
        <dbReference type="ARBA" id="ARBA00023136"/>
    </source>
</evidence>
<dbReference type="PANTHER" id="PTHR10057:SF0">
    <property type="entry name" value="TRANSLOCATOR PROTEIN"/>
    <property type="match status" value="1"/>
</dbReference>
<feature type="transmembrane region" description="Helical" evidence="6">
    <location>
        <begin position="54"/>
        <end position="74"/>
    </location>
</feature>
<accession>A0A3A1QNA3</accession>
<dbReference type="GO" id="GO:0033013">
    <property type="term" value="P:tetrapyrrole metabolic process"/>
    <property type="evidence" value="ECO:0007669"/>
    <property type="project" value="UniProtKB-ARBA"/>
</dbReference>
<feature type="transmembrane region" description="Helical" evidence="6">
    <location>
        <begin position="137"/>
        <end position="155"/>
    </location>
</feature>
<name>A0A3A1QNA3_9BACI</name>
<dbReference type="OrthoDB" id="9795496at2"/>
<dbReference type="FunFam" id="1.20.1260.100:FF:000001">
    <property type="entry name" value="translocator protein 2"/>
    <property type="match status" value="1"/>
</dbReference>
<protein>
    <submittedName>
        <fullName evidence="7">Tryptophan-rich sensory protein</fullName>
    </submittedName>
</protein>
<evidence type="ECO:0000313" key="7">
    <source>
        <dbReference type="EMBL" id="RIW28044.1"/>
    </source>
</evidence>
<organism evidence="7 8">
    <name type="scientific">Bacillus salacetis</name>
    <dbReference type="NCBI Taxonomy" id="2315464"/>
    <lineage>
        <taxon>Bacteria</taxon>
        <taxon>Bacillati</taxon>
        <taxon>Bacillota</taxon>
        <taxon>Bacilli</taxon>
        <taxon>Bacillales</taxon>
        <taxon>Bacillaceae</taxon>
        <taxon>Bacillus</taxon>
    </lineage>
</organism>
<dbReference type="EMBL" id="QXIR01000048">
    <property type="protein sequence ID" value="RIW28044.1"/>
    <property type="molecule type" value="Genomic_DNA"/>
</dbReference>
<dbReference type="CDD" id="cd15904">
    <property type="entry name" value="TSPO_MBR"/>
    <property type="match status" value="1"/>
</dbReference>
<dbReference type="Gene3D" id="1.20.1260.100">
    <property type="entry name" value="TspO/MBR protein"/>
    <property type="match status" value="1"/>
</dbReference>